<accession>A0AAW7ZGZ6</accession>
<gene>
    <name evidence="1" type="primary">pilM</name>
    <name evidence="1" type="ORF">P6N53_15625</name>
</gene>
<name>A0AAW7ZGZ6_9FIRM</name>
<organism evidence="1 2">
    <name type="scientific">Desulforamulus aquiferis</name>
    <dbReference type="NCBI Taxonomy" id="1397668"/>
    <lineage>
        <taxon>Bacteria</taxon>
        <taxon>Bacillati</taxon>
        <taxon>Bacillota</taxon>
        <taxon>Clostridia</taxon>
        <taxon>Eubacteriales</taxon>
        <taxon>Peptococcaceae</taxon>
        <taxon>Desulforamulus</taxon>
    </lineage>
</organism>
<dbReference type="CDD" id="cd24049">
    <property type="entry name" value="ASKHA_NBD_PilM"/>
    <property type="match status" value="1"/>
</dbReference>
<comment type="caution">
    <text evidence="1">The sequence shown here is derived from an EMBL/GenBank/DDBJ whole genome shotgun (WGS) entry which is preliminary data.</text>
</comment>
<dbReference type="InterPro" id="IPR050696">
    <property type="entry name" value="FtsA/MreB"/>
</dbReference>
<proteinExistence type="predicted"/>
<sequence length="306" mass="34048">MSYWLRNEICAVDLGNHSIKIVRMQRNGLSWRVSHRIACPILEFGDSSHKKNAELLKKAIGQLGIQGNRVVSQLGAPQVIIHQLIMPDMPTKELAKAANWEAQKLLSVPVSEAEVRPIVLERIKGRKDRQEVKILLAVVPHSLLYGFYEIFERANLILLNLELSILNLWRVFHRETCKPEATKIQGVIDVGYDSSDFIIINEGRLSWVRNFAHGASSGIQVVHQLITGLNEELEAFRLQEMAGRPERLLITGGGSELAGLPEGLEEGLGLPVQIGYPMLKDERGVPQTLAPQYSMAAGLALGEVCR</sequence>
<dbReference type="RefSeq" id="WP_304544790.1">
    <property type="nucleotide sequence ID" value="NZ_JARPTC010000023.1"/>
</dbReference>
<dbReference type="Gene3D" id="3.30.420.40">
    <property type="match status" value="2"/>
</dbReference>
<dbReference type="PANTHER" id="PTHR32432:SF3">
    <property type="entry name" value="ETHANOLAMINE UTILIZATION PROTEIN EUTJ"/>
    <property type="match status" value="1"/>
</dbReference>
<dbReference type="AlphaFoldDB" id="A0AAW7ZGZ6"/>
<dbReference type="SUPFAM" id="SSF53067">
    <property type="entry name" value="Actin-like ATPase domain"/>
    <property type="match status" value="2"/>
</dbReference>
<dbReference type="EMBL" id="JARPTC010000023">
    <property type="protein sequence ID" value="MDO7788658.1"/>
    <property type="molecule type" value="Genomic_DNA"/>
</dbReference>
<keyword evidence="2" id="KW-1185">Reference proteome</keyword>
<dbReference type="Proteomes" id="UP001172911">
    <property type="component" value="Unassembled WGS sequence"/>
</dbReference>
<dbReference type="PANTHER" id="PTHR32432">
    <property type="entry name" value="CELL DIVISION PROTEIN FTSA-RELATED"/>
    <property type="match status" value="1"/>
</dbReference>
<dbReference type="InterPro" id="IPR043129">
    <property type="entry name" value="ATPase_NBD"/>
</dbReference>
<reference evidence="1" key="1">
    <citation type="journal article" date="2023" name="J. Hazard. Mater.">
        <title>Anaerobic biodegradation of pyrene and benzo[a]pyrene by a new sulfate-reducing Desulforamulus aquiferis strain DSA.</title>
        <authorList>
            <person name="Zhang Z."/>
            <person name="Sun J."/>
            <person name="Gong X."/>
            <person name="Wang C."/>
            <person name="Wang H."/>
        </authorList>
    </citation>
    <scope>NUCLEOTIDE SEQUENCE</scope>
    <source>
        <strain evidence="1">DSA</strain>
    </source>
</reference>
<protein>
    <submittedName>
        <fullName evidence="1">Pilus assembly protein PilM</fullName>
    </submittedName>
</protein>
<evidence type="ECO:0000313" key="2">
    <source>
        <dbReference type="Proteomes" id="UP001172911"/>
    </source>
</evidence>
<evidence type="ECO:0000313" key="1">
    <source>
        <dbReference type="EMBL" id="MDO7788658.1"/>
    </source>
</evidence>
<reference evidence="1" key="2">
    <citation type="submission" date="2023-03" db="EMBL/GenBank/DDBJ databases">
        <authorList>
            <person name="Zhang Z."/>
        </authorList>
    </citation>
    <scope>NUCLEOTIDE SEQUENCE</scope>
    <source>
        <strain evidence="1">DSA</strain>
    </source>
</reference>